<keyword evidence="2" id="KW-0547">Nucleotide-binding</keyword>
<sequence>MKRQARSGGNSRNFAIVFIIGAPGAGKGTLSAYLAQKHNLVHYSVGDGLRAWMRVNRSTELATKIQSKLDNQGFLTSEDLNPFIYREILDAINRNEPEVNGTLIDGYPRCLEQLDSFGTWPYQDTVPLAPGGDGKTSLDIKPDLVLSFQITKQNARDRYLSRGRDTNDSADKFEKRFKEYELETVLVEEEYRKRGILVSIDVNGTKEENIEALTRSLQQCGIWQKVIMTW</sequence>
<dbReference type="AlphaFoldDB" id="A0A8H5Y883"/>
<dbReference type="GO" id="GO:0006139">
    <property type="term" value="P:nucleobase-containing compound metabolic process"/>
    <property type="evidence" value="ECO:0007669"/>
    <property type="project" value="InterPro"/>
</dbReference>
<dbReference type="OrthoDB" id="442176at2759"/>
<dbReference type="GO" id="GO:0019205">
    <property type="term" value="F:nucleobase-containing compound kinase activity"/>
    <property type="evidence" value="ECO:0007669"/>
    <property type="project" value="InterPro"/>
</dbReference>
<reference evidence="5 6" key="1">
    <citation type="submission" date="2020-05" db="EMBL/GenBank/DDBJ databases">
        <title>Identification and distribution of gene clusters putatively required for synthesis of sphingolipid metabolism inhibitors in phylogenetically diverse species of the filamentous fungus Fusarium.</title>
        <authorList>
            <person name="Kim H.-S."/>
            <person name="Busman M."/>
            <person name="Brown D.W."/>
            <person name="Divon H."/>
            <person name="Uhlig S."/>
            <person name="Proctor R.H."/>
        </authorList>
    </citation>
    <scope>NUCLEOTIDE SEQUENCE [LARGE SCALE GENOMIC DNA]</scope>
    <source>
        <strain evidence="5 6">NRRL 66235</strain>
    </source>
</reference>
<dbReference type="InterPro" id="IPR027417">
    <property type="entry name" value="P-loop_NTPase"/>
</dbReference>
<keyword evidence="3 4" id="KW-0418">Kinase</keyword>
<evidence type="ECO:0000256" key="3">
    <source>
        <dbReference type="ARBA" id="ARBA00022777"/>
    </source>
</evidence>
<evidence type="ECO:0000256" key="2">
    <source>
        <dbReference type="ARBA" id="ARBA00022741"/>
    </source>
</evidence>
<dbReference type="Pfam" id="PF00406">
    <property type="entry name" value="ADK"/>
    <property type="match status" value="1"/>
</dbReference>
<organism evidence="5 6">
    <name type="scientific">Fusarium mundagurra</name>
    <dbReference type="NCBI Taxonomy" id="1567541"/>
    <lineage>
        <taxon>Eukaryota</taxon>
        <taxon>Fungi</taxon>
        <taxon>Dikarya</taxon>
        <taxon>Ascomycota</taxon>
        <taxon>Pezizomycotina</taxon>
        <taxon>Sordariomycetes</taxon>
        <taxon>Hypocreomycetidae</taxon>
        <taxon>Hypocreales</taxon>
        <taxon>Nectriaceae</taxon>
        <taxon>Fusarium</taxon>
        <taxon>Fusarium fujikuroi species complex</taxon>
    </lineage>
</organism>
<dbReference type="PANTHER" id="PTHR23359">
    <property type="entry name" value="NUCLEOTIDE KINASE"/>
    <property type="match status" value="1"/>
</dbReference>
<dbReference type="Gene3D" id="3.40.50.300">
    <property type="entry name" value="P-loop containing nucleotide triphosphate hydrolases"/>
    <property type="match status" value="1"/>
</dbReference>
<dbReference type="CDD" id="cd01428">
    <property type="entry name" value="ADK"/>
    <property type="match status" value="1"/>
</dbReference>
<keyword evidence="1 4" id="KW-0808">Transferase</keyword>
<evidence type="ECO:0000256" key="4">
    <source>
        <dbReference type="RuleBase" id="RU003330"/>
    </source>
</evidence>
<dbReference type="Proteomes" id="UP000544331">
    <property type="component" value="Unassembled WGS sequence"/>
</dbReference>
<protein>
    <submittedName>
        <fullName evidence="5">Adenylate kinase</fullName>
    </submittedName>
</protein>
<proteinExistence type="inferred from homology"/>
<evidence type="ECO:0000313" key="6">
    <source>
        <dbReference type="Proteomes" id="UP000544331"/>
    </source>
</evidence>
<evidence type="ECO:0000313" key="5">
    <source>
        <dbReference type="EMBL" id="KAF5706936.1"/>
    </source>
</evidence>
<gene>
    <name evidence="5" type="ORF">FMUND_11346</name>
</gene>
<dbReference type="EMBL" id="JAAOAN010000438">
    <property type="protein sequence ID" value="KAF5706936.1"/>
    <property type="molecule type" value="Genomic_DNA"/>
</dbReference>
<keyword evidence="6" id="KW-1185">Reference proteome</keyword>
<evidence type="ECO:0000256" key="1">
    <source>
        <dbReference type="ARBA" id="ARBA00022679"/>
    </source>
</evidence>
<dbReference type="InterPro" id="IPR000850">
    <property type="entry name" value="Adenylat/UMP-CMP_kin"/>
</dbReference>
<name>A0A8H5Y883_9HYPO</name>
<dbReference type="SUPFAM" id="SSF52540">
    <property type="entry name" value="P-loop containing nucleoside triphosphate hydrolases"/>
    <property type="match status" value="1"/>
</dbReference>
<accession>A0A8H5Y883</accession>
<comment type="similarity">
    <text evidence="4">Belongs to the adenylate kinase family.</text>
</comment>
<comment type="caution">
    <text evidence="5">The sequence shown here is derived from an EMBL/GenBank/DDBJ whole genome shotgun (WGS) entry which is preliminary data.</text>
</comment>
<dbReference type="GO" id="GO:0005524">
    <property type="term" value="F:ATP binding"/>
    <property type="evidence" value="ECO:0007669"/>
    <property type="project" value="InterPro"/>
</dbReference>
<dbReference type="PRINTS" id="PR00094">
    <property type="entry name" value="ADENYLTKNASE"/>
</dbReference>